<evidence type="ECO:0000313" key="2">
    <source>
        <dbReference type="EMBL" id="KAG7650834.1"/>
    </source>
</evidence>
<comment type="caution">
    <text evidence="2">The sequence shown here is derived from an EMBL/GenBank/DDBJ whole genome shotgun (WGS) entry which is preliminary data.</text>
</comment>
<sequence length="89" mass="9971">MDSSSGAPVRGYPAQQGYAKTIRTSNIKGTKEQEGDKSNTEVISQLWILLPLNQDQFMDRMTTPKRLRPAISKGQKTKTTNKSSTELER</sequence>
<dbReference type="Proteomes" id="UP000694240">
    <property type="component" value="Chromosome 1"/>
</dbReference>
<gene>
    <name evidence="2" type="ORF">ISN45_At01g057650</name>
</gene>
<evidence type="ECO:0000313" key="3">
    <source>
        <dbReference type="Proteomes" id="UP000694240"/>
    </source>
</evidence>
<proteinExistence type="predicted"/>
<feature type="compositionally biased region" description="Polar residues" evidence="1">
    <location>
        <begin position="77"/>
        <end position="89"/>
    </location>
</feature>
<feature type="region of interest" description="Disordered" evidence="1">
    <location>
        <begin position="63"/>
        <end position="89"/>
    </location>
</feature>
<dbReference type="AlphaFoldDB" id="A0A8T2GVB3"/>
<evidence type="ECO:0000256" key="1">
    <source>
        <dbReference type="SAM" id="MobiDB-lite"/>
    </source>
</evidence>
<organism evidence="2 3">
    <name type="scientific">Arabidopsis thaliana x Arabidopsis arenosa</name>
    <dbReference type="NCBI Taxonomy" id="1240361"/>
    <lineage>
        <taxon>Eukaryota</taxon>
        <taxon>Viridiplantae</taxon>
        <taxon>Streptophyta</taxon>
        <taxon>Embryophyta</taxon>
        <taxon>Tracheophyta</taxon>
        <taxon>Spermatophyta</taxon>
        <taxon>Magnoliopsida</taxon>
        <taxon>eudicotyledons</taxon>
        <taxon>Gunneridae</taxon>
        <taxon>Pentapetalae</taxon>
        <taxon>rosids</taxon>
        <taxon>malvids</taxon>
        <taxon>Brassicales</taxon>
        <taxon>Brassicaceae</taxon>
        <taxon>Camelineae</taxon>
        <taxon>Arabidopsis</taxon>
    </lineage>
</organism>
<reference evidence="2 3" key="1">
    <citation type="submission" date="2020-12" db="EMBL/GenBank/DDBJ databases">
        <title>Concerted genomic and epigenomic changes stabilize Arabidopsis allopolyploids.</title>
        <authorList>
            <person name="Chen Z."/>
        </authorList>
    </citation>
    <scope>NUCLEOTIDE SEQUENCE [LARGE SCALE GENOMIC DNA]</scope>
    <source>
        <strain evidence="2">Allo738</strain>
        <tissue evidence="2">Leaf</tissue>
    </source>
</reference>
<keyword evidence="3" id="KW-1185">Reference proteome</keyword>
<name>A0A8T2GVB3_9BRAS</name>
<protein>
    <submittedName>
        <fullName evidence="2">Uncharacterized protein</fullName>
    </submittedName>
</protein>
<accession>A0A8T2GVB3</accession>
<feature type="compositionally biased region" description="Basic and acidic residues" evidence="1">
    <location>
        <begin position="29"/>
        <end position="39"/>
    </location>
</feature>
<feature type="region of interest" description="Disordered" evidence="1">
    <location>
        <begin position="1"/>
        <end position="39"/>
    </location>
</feature>
<dbReference type="EMBL" id="JAEFBK010000001">
    <property type="protein sequence ID" value="KAG7650834.1"/>
    <property type="molecule type" value="Genomic_DNA"/>
</dbReference>